<dbReference type="EMBL" id="FNGW01000003">
    <property type="protein sequence ID" value="SDL76256.1"/>
    <property type="molecule type" value="Genomic_DNA"/>
</dbReference>
<accession>A0A1G9MPP0</accession>
<keyword evidence="3" id="KW-1185">Reference proteome</keyword>
<reference evidence="2 3" key="1">
    <citation type="submission" date="2016-10" db="EMBL/GenBank/DDBJ databases">
        <authorList>
            <person name="de Groot N.N."/>
        </authorList>
    </citation>
    <scope>NUCLEOTIDE SEQUENCE [LARGE SCALE GENOMIC DNA]</scope>
    <source>
        <strain evidence="2 3">DSM 797</strain>
    </source>
</reference>
<keyword evidence="1" id="KW-0472">Membrane</keyword>
<feature type="transmembrane region" description="Helical" evidence="1">
    <location>
        <begin position="73"/>
        <end position="94"/>
    </location>
</feature>
<protein>
    <recommendedName>
        <fullName evidence="4">SdpI/YhfL protein family protein</fullName>
    </recommendedName>
</protein>
<evidence type="ECO:0000256" key="1">
    <source>
        <dbReference type="SAM" id="Phobius"/>
    </source>
</evidence>
<organism evidence="2 3">
    <name type="scientific">Romboutsia lituseburensis DSM 797</name>
    <dbReference type="NCBI Taxonomy" id="1121325"/>
    <lineage>
        <taxon>Bacteria</taxon>
        <taxon>Bacillati</taxon>
        <taxon>Bacillota</taxon>
        <taxon>Clostridia</taxon>
        <taxon>Peptostreptococcales</taxon>
        <taxon>Peptostreptococcaceae</taxon>
        <taxon>Romboutsia</taxon>
    </lineage>
</organism>
<dbReference type="STRING" id="1121325.SAMN04515677_103310"/>
<keyword evidence="1" id="KW-1133">Transmembrane helix</keyword>
<dbReference type="RefSeq" id="WP_092725002.1">
    <property type="nucleotide sequence ID" value="NZ_FNGW01000003.1"/>
</dbReference>
<name>A0A1G9MPP0_9FIRM</name>
<gene>
    <name evidence="2" type="ORF">SAMN04515677_103310</name>
</gene>
<dbReference type="Proteomes" id="UP000199068">
    <property type="component" value="Unassembled WGS sequence"/>
</dbReference>
<evidence type="ECO:0000313" key="3">
    <source>
        <dbReference type="Proteomes" id="UP000199068"/>
    </source>
</evidence>
<feature type="transmembrane region" description="Helical" evidence="1">
    <location>
        <begin position="40"/>
        <end position="61"/>
    </location>
</feature>
<sequence>MLNILIGLWFIYRAYQLKKTKNIKKYGMDTSKKIKDTDGYINLFSKAYFLTGTISAILGVIMTLDKYIIEVPVGIAVLLASLFIIFIIAEVIIVKKKRLKFIQ</sequence>
<keyword evidence="1" id="KW-0812">Transmembrane</keyword>
<proteinExistence type="predicted"/>
<evidence type="ECO:0000313" key="2">
    <source>
        <dbReference type="EMBL" id="SDL76256.1"/>
    </source>
</evidence>
<evidence type="ECO:0008006" key="4">
    <source>
        <dbReference type="Google" id="ProtNLM"/>
    </source>
</evidence>
<dbReference type="AlphaFoldDB" id="A0A1G9MPP0"/>